<evidence type="ECO:0000256" key="10">
    <source>
        <dbReference type="ARBA" id="ARBA00022840"/>
    </source>
</evidence>
<evidence type="ECO:0000256" key="2">
    <source>
        <dbReference type="ARBA" id="ARBA00004870"/>
    </source>
</evidence>
<organism evidence="14 15">
    <name type="scientific">Candidatus Nitrosymbiomonas proteolyticus</name>
    <dbReference type="NCBI Taxonomy" id="2608984"/>
    <lineage>
        <taxon>Bacteria</taxon>
        <taxon>Bacillati</taxon>
        <taxon>Armatimonadota</taxon>
        <taxon>Armatimonadota incertae sedis</taxon>
        <taxon>Candidatus Nitrosymbiomonas</taxon>
    </lineage>
</organism>
<evidence type="ECO:0000313" key="15">
    <source>
        <dbReference type="Proteomes" id="UP000662873"/>
    </source>
</evidence>
<keyword evidence="7 13" id="KW-0808">Transferase</keyword>
<protein>
    <recommendedName>
        <fullName evidence="4 13">Tetraacyldisaccharide 4'-kinase</fullName>
        <ecNumber evidence="3 13">2.7.1.130</ecNumber>
    </recommendedName>
    <alternativeName>
        <fullName evidence="12 13">Lipid A 4'-kinase</fullName>
    </alternativeName>
</protein>
<sequence>MRAQDVWYGSGLAARALRALLTPFSWLYAAGWKSYEAMYALGLKRAYRPSVVSLCVGNLTVGGSGKTPVTIHLVNALRRLGATVVVSCSGYRGASESGASLAPEGPLSAGQWGDEAALLRDLLPETPLIVGRDRVHSAQIAEREFPDAVLVLDDGFQHLRLQASKYLVLHDPAGKNSRCLPAGPFREPRSGLKRADLVLPGKFRVSEEPLRFVMGSTGTPLTPKSGQRVAVLCAIGSPERFVAALEAAGIEIAQKRLLPDHDPLDGGNLLRSFDPGLAIVVTAKDWVKLKSRPDVQQHQFWFAQQSVAIEPAGSFAEWLRSALASGI</sequence>
<evidence type="ECO:0000256" key="13">
    <source>
        <dbReference type="HAMAP-Rule" id="MF_00409"/>
    </source>
</evidence>
<proteinExistence type="inferred from homology"/>
<dbReference type="Proteomes" id="UP000662873">
    <property type="component" value="Chromosome"/>
</dbReference>
<dbReference type="EC" id="2.7.1.130" evidence="3 13"/>
<dbReference type="GO" id="GO:0009029">
    <property type="term" value="F:lipid-A 4'-kinase activity"/>
    <property type="evidence" value="ECO:0007669"/>
    <property type="project" value="UniProtKB-UniRule"/>
</dbReference>
<evidence type="ECO:0000256" key="5">
    <source>
        <dbReference type="ARBA" id="ARBA00022516"/>
    </source>
</evidence>
<keyword evidence="6 13" id="KW-0441">Lipid A biosynthesis</keyword>
<evidence type="ECO:0000256" key="7">
    <source>
        <dbReference type="ARBA" id="ARBA00022679"/>
    </source>
</evidence>
<keyword evidence="8 13" id="KW-0547">Nucleotide-binding</keyword>
<keyword evidence="9 13" id="KW-0418">Kinase</keyword>
<reference evidence="14" key="1">
    <citation type="journal article" name="DNA Res.">
        <title>The physiological potential of anammox bacteria as revealed by their core genome structure.</title>
        <authorList>
            <person name="Okubo T."/>
            <person name="Toyoda A."/>
            <person name="Fukuhara K."/>
            <person name="Uchiyama I."/>
            <person name="Harigaya Y."/>
            <person name="Kuroiwa M."/>
            <person name="Suzuki T."/>
            <person name="Murakami Y."/>
            <person name="Suwa Y."/>
            <person name="Takami H."/>
        </authorList>
    </citation>
    <scope>NUCLEOTIDE SEQUENCE</scope>
    <source>
        <strain evidence="14">317325-2</strain>
    </source>
</reference>
<dbReference type="AlphaFoldDB" id="A0A809RFN9"/>
<accession>A0A809RFN9</accession>
<feature type="binding site" evidence="13">
    <location>
        <begin position="60"/>
        <end position="67"/>
    </location>
    <ligand>
        <name>ATP</name>
        <dbReference type="ChEBI" id="CHEBI:30616"/>
    </ligand>
</feature>
<dbReference type="GO" id="GO:0005524">
    <property type="term" value="F:ATP binding"/>
    <property type="evidence" value="ECO:0007669"/>
    <property type="project" value="UniProtKB-UniRule"/>
</dbReference>
<keyword evidence="10 13" id="KW-0067">ATP-binding</keyword>
<evidence type="ECO:0000256" key="8">
    <source>
        <dbReference type="ARBA" id="ARBA00022741"/>
    </source>
</evidence>
<evidence type="ECO:0000256" key="12">
    <source>
        <dbReference type="ARBA" id="ARBA00029757"/>
    </source>
</evidence>
<keyword evidence="11 13" id="KW-0443">Lipid metabolism</keyword>
<dbReference type="GO" id="GO:0009245">
    <property type="term" value="P:lipid A biosynthetic process"/>
    <property type="evidence" value="ECO:0007669"/>
    <property type="project" value="UniProtKB-UniRule"/>
</dbReference>
<comment type="pathway">
    <text evidence="2 13">Glycolipid biosynthesis; lipid IV(A) biosynthesis; lipid IV(A) from (3R)-3-hydroxytetradecanoyl-[acyl-carrier-protein] and UDP-N-acetyl-alpha-D-glucosamine: step 6/6.</text>
</comment>
<evidence type="ECO:0000256" key="1">
    <source>
        <dbReference type="ARBA" id="ARBA00002274"/>
    </source>
</evidence>
<dbReference type="PANTHER" id="PTHR42724">
    <property type="entry name" value="TETRAACYLDISACCHARIDE 4'-KINASE"/>
    <property type="match status" value="1"/>
</dbReference>
<dbReference type="KEGG" id="npy:NPRO_08600"/>
<comment type="catalytic activity">
    <reaction evidence="13">
        <text>a lipid A disaccharide + ATP = a lipid IVA + ADP + H(+)</text>
        <dbReference type="Rhea" id="RHEA:67840"/>
        <dbReference type="ChEBI" id="CHEBI:15378"/>
        <dbReference type="ChEBI" id="CHEBI:30616"/>
        <dbReference type="ChEBI" id="CHEBI:176343"/>
        <dbReference type="ChEBI" id="CHEBI:176425"/>
        <dbReference type="ChEBI" id="CHEBI:456216"/>
        <dbReference type="EC" id="2.7.1.130"/>
    </reaction>
</comment>
<keyword evidence="5 13" id="KW-0444">Lipid biosynthesis</keyword>
<evidence type="ECO:0000256" key="9">
    <source>
        <dbReference type="ARBA" id="ARBA00022777"/>
    </source>
</evidence>
<dbReference type="UniPathway" id="UPA00359">
    <property type="reaction ID" value="UER00482"/>
</dbReference>
<evidence type="ECO:0000256" key="3">
    <source>
        <dbReference type="ARBA" id="ARBA00012071"/>
    </source>
</evidence>
<dbReference type="Pfam" id="PF02606">
    <property type="entry name" value="LpxK"/>
    <property type="match status" value="1"/>
</dbReference>
<dbReference type="InterPro" id="IPR003758">
    <property type="entry name" value="LpxK"/>
</dbReference>
<dbReference type="NCBIfam" id="TIGR00682">
    <property type="entry name" value="lpxK"/>
    <property type="match status" value="1"/>
</dbReference>
<dbReference type="PANTHER" id="PTHR42724:SF1">
    <property type="entry name" value="TETRAACYLDISACCHARIDE 4'-KINASE, MITOCHONDRIAL-RELATED"/>
    <property type="match status" value="1"/>
</dbReference>
<comment type="similarity">
    <text evidence="13">Belongs to the LpxK family.</text>
</comment>
<evidence type="ECO:0000256" key="4">
    <source>
        <dbReference type="ARBA" id="ARBA00016436"/>
    </source>
</evidence>
<evidence type="ECO:0000256" key="11">
    <source>
        <dbReference type="ARBA" id="ARBA00023098"/>
    </source>
</evidence>
<gene>
    <name evidence="13" type="primary">lpxK</name>
    <name evidence="14" type="ORF">NPRO_08600</name>
</gene>
<dbReference type="EMBL" id="AP021858">
    <property type="protein sequence ID" value="BBO23265.1"/>
    <property type="molecule type" value="Genomic_DNA"/>
</dbReference>
<evidence type="ECO:0000256" key="6">
    <source>
        <dbReference type="ARBA" id="ARBA00022556"/>
    </source>
</evidence>
<dbReference type="HAMAP" id="MF_00409">
    <property type="entry name" value="LpxK"/>
    <property type="match status" value="1"/>
</dbReference>
<name>A0A809RFN9_9BACT</name>
<dbReference type="GO" id="GO:0009244">
    <property type="term" value="P:lipopolysaccharide core region biosynthetic process"/>
    <property type="evidence" value="ECO:0007669"/>
    <property type="project" value="TreeGrafter"/>
</dbReference>
<evidence type="ECO:0000313" key="14">
    <source>
        <dbReference type="EMBL" id="BBO23265.1"/>
    </source>
</evidence>
<dbReference type="GO" id="GO:0005886">
    <property type="term" value="C:plasma membrane"/>
    <property type="evidence" value="ECO:0007669"/>
    <property type="project" value="TreeGrafter"/>
</dbReference>
<comment type="function">
    <text evidence="1 13">Transfers the gamma-phosphate of ATP to the 4'-position of a tetraacyldisaccharide 1-phosphate intermediate (termed DS-1-P) to form tetraacyldisaccharide 1,4'-bis-phosphate (lipid IVA).</text>
</comment>